<reference evidence="2 3" key="1">
    <citation type="submission" date="2020-08" db="EMBL/GenBank/DDBJ databases">
        <title>Genomic Encyclopedia of Type Strains, Phase IV (KMG-IV): sequencing the most valuable type-strain genomes for metagenomic binning, comparative biology and taxonomic classification.</title>
        <authorList>
            <person name="Goeker M."/>
        </authorList>
    </citation>
    <scope>NUCLEOTIDE SEQUENCE [LARGE SCALE GENOMIC DNA]</scope>
    <source>
        <strain evidence="2 3">DSM 25895</strain>
    </source>
</reference>
<comment type="caution">
    <text evidence="2">The sequence shown here is derived from an EMBL/GenBank/DDBJ whole genome shotgun (WGS) entry which is preliminary data.</text>
</comment>
<dbReference type="Gene3D" id="3.40.50.2000">
    <property type="entry name" value="Glycogen Phosphorylase B"/>
    <property type="match status" value="2"/>
</dbReference>
<keyword evidence="2" id="KW-0808">Transferase</keyword>
<dbReference type="Proteomes" id="UP000562254">
    <property type="component" value="Unassembled WGS sequence"/>
</dbReference>
<dbReference type="EMBL" id="JACIJE010000001">
    <property type="protein sequence ID" value="MBB5688513.1"/>
    <property type="molecule type" value="Genomic_DNA"/>
</dbReference>
<dbReference type="InterPro" id="IPR050194">
    <property type="entry name" value="Glycosyltransferase_grp1"/>
</dbReference>
<evidence type="ECO:0000259" key="1">
    <source>
        <dbReference type="Pfam" id="PF13439"/>
    </source>
</evidence>
<protein>
    <submittedName>
        <fullName evidence="2">Glycosyltransferase involved in cell wall biosynthesis</fullName>
    </submittedName>
</protein>
<dbReference type="SUPFAM" id="SSF53756">
    <property type="entry name" value="UDP-Glycosyltransferase/glycogen phosphorylase"/>
    <property type="match status" value="1"/>
</dbReference>
<dbReference type="CDD" id="cd03814">
    <property type="entry name" value="GT4-like"/>
    <property type="match status" value="1"/>
</dbReference>
<feature type="domain" description="Glycosyltransferase subfamily 4-like N-terminal" evidence="1">
    <location>
        <begin position="33"/>
        <end position="185"/>
    </location>
</feature>
<dbReference type="AlphaFoldDB" id="A0A840Y2R4"/>
<dbReference type="Pfam" id="PF13692">
    <property type="entry name" value="Glyco_trans_1_4"/>
    <property type="match status" value="1"/>
</dbReference>
<organism evidence="2 3">
    <name type="scientific">Neoroseomonas alkaliterrae</name>
    <dbReference type="NCBI Taxonomy" id="1452450"/>
    <lineage>
        <taxon>Bacteria</taxon>
        <taxon>Pseudomonadati</taxon>
        <taxon>Pseudomonadota</taxon>
        <taxon>Alphaproteobacteria</taxon>
        <taxon>Acetobacterales</taxon>
        <taxon>Acetobacteraceae</taxon>
        <taxon>Neoroseomonas</taxon>
    </lineage>
</organism>
<evidence type="ECO:0000313" key="2">
    <source>
        <dbReference type="EMBL" id="MBB5688513.1"/>
    </source>
</evidence>
<proteinExistence type="predicted"/>
<gene>
    <name evidence="2" type="ORF">FHS88_000623</name>
</gene>
<name>A0A840Y2R4_9PROT</name>
<evidence type="ECO:0000313" key="3">
    <source>
        <dbReference type="Proteomes" id="UP000562254"/>
    </source>
</evidence>
<sequence length="354" mass="38578">MDDGMAALAADCIGARRGPLRILIVSDAWFPQVNGVVRTLSMVVEHLRAGGDTVEVIGPDRFASLPMPGYPEIRLALAPRRRLARLVEAFAPEVVHIATEGPLGWAMRAICLRRGWPFTTAFHTRFPEYLHARTRIPLGWSWAVMRRFHEAGAGTFAATRSLREELAARGFTKVRAWTRGVDLSRFRPEPREAWEGLPRPVFLYAGRVAVEKNIAAFLSLDLPGTKVVVGDGPARAGLQARFPEAHFTGYRDNGLLARSYAGADVFVFPSRTDTFGLVLLEALASGTPVAAFPVTGPLDVITDPRVGALDEDLRAACLRALDCDRAACRAHAEAWSWEACAAQFRATLVPVGAG</sequence>
<dbReference type="PANTHER" id="PTHR45947:SF3">
    <property type="entry name" value="SULFOQUINOVOSYL TRANSFERASE SQD2"/>
    <property type="match status" value="1"/>
</dbReference>
<keyword evidence="3" id="KW-1185">Reference proteome</keyword>
<dbReference type="PANTHER" id="PTHR45947">
    <property type="entry name" value="SULFOQUINOVOSYL TRANSFERASE SQD2"/>
    <property type="match status" value="1"/>
</dbReference>
<dbReference type="GO" id="GO:0016757">
    <property type="term" value="F:glycosyltransferase activity"/>
    <property type="evidence" value="ECO:0007669"/>
    <property type="project" value="TreeGrafter"/>
</dbReference>
<dbReference type="Pfam" id="PF13439">
    <property type="entry name" value="Glyco_transf_4"/>
    <property type="match status" value="1"/>
</dbReference>
<dbReference type="RefSeq" id="WP_246419211.1">
    <property type="nucleotide sequence ID" value="NZ_JAAEDJ010000137.1"/>
</dbReference>
<accession>A0A840Y2R4</accession>
<dbReference type="InterPro" id="IPR028098">
    <property type="entry name" value="Glyco_trans_4-like_N"/>
</dbReference>